<evidence type="ECO:0000259" key="8">
    <source>
        <dbReference type="Pfam" id="PF01052"/>
    </source>
</evidence>
<comment type="subcellular location">
    <subcellularLocation>
        <location evidence="1">Cell membrane</location>
        <topology evidence="1">Peripheral membrane protein</topology>
        <orientation evidence="1">Cytoplasmic side</orientation>
    </subcellularLocation>
</comment>
<accession>A0A1F7RTI8</accession>
<sequence>MKENNNLKMADSEKDSDDSADFVKQSGIYHENLNKMKKSFKDFDDIPLEIEVRLGQSTLTIRQLLELSHGSIVSIDKSAGEPMDIFLNSEYLGKGEISVVEDSFNVRIIRISDSGNDNAKV</sequence>
<feature type="domain" description="Flagellar motor switch protein FliN-like C-terminal" evidence="8">
    <location>
        <begin position="43"/>
        <end position="111"/>
    </location>
</feature>
<evidence type="ECO:0000313" key="10">
    <source>
        <dbReference type="Proteomes" id="UP000179266"/>
    </source>
</evidence>
<keyword evidence="6" id="KW-0472">Membrane</keyword>
<keyword evidence="4" id="KW-0145">Chemotaxis</keyword>
<dbReference type="PANTHER" id="PTHR43484">
    <property type="match status" value="1"/>
</dbReference>
<feature type="region of interest" description="Disordered" evidence="7">
    <location>
        <begin position="1"/>
        <end position="20"/>
    </location>
</feature>
<dbReference type="Proteomes" id="UP000179266">
    <property type="component" value="Unassembled WGS sequence"/>
</dbReference>
<dbReference type="GO" id="GO:0009425">
    <property type="term" value="C:bacterial-type flagellum basal body"/>
    <property type="evidence" value="ECO:0007669"/>
    <property type="project" value="InterPro"/>
</dbReference>
<evidence type="ECO:0000256" key="1">
    <source>
        <dbReference type="ARBA" id="ARBA00004413"/>
    </source>
</evidence>
<dbReference type="InterPro" id="IPR001543">
    <property type="entry name" value="FliN-like_C"/>
</dbReference>
<evidence type="ECO:0000256" key="4">
    <source>
        <dbReference type="ARBA" id="ARBA00022500"/>
    </source>
</evidence>
<gene>
    <name evidence="9" type="ORF">A2161_04355</name>
</gene>
<dbReference type="EMBL" id="MGDD01000225">
    <property type="protein sequence ID" value="OGL44408.1"/>
    <property type="molecule type" value="Genomic_DNA"/>
</dbReference>
<dbReference type="GO" id="GO:0006935">
    <property type="term" value="P:chemotaxis"/>
    <property type="evidence" value="ECO:0007669"/>
    <property type="project" value="UniProtKB-KW"/>
</dbReference>
<dbReference type="InterPro" id="IPR036429">
    <property type="entry name" value="SpoA-like_sf"/>
</dbReference>
<evidence type="ECO:0000256" key="5">
    <source>
        <dbReference type="ARBA" id="ARBA00022779"/>
    </source>
</evidence>
<dbReference type="InterPro" id="IPR001172">
    <property type="entry name" value="FliN_T3SS_HrcQb"/>
</dbReference>
<dbReference type="GO" id="GO:0071973">
    <property type="term" value="P:bacterial-type flagellum-dependent cell motility"/>
    <property type="evidence" value="ECO:0007669"/>
    <property type="project" value="InterPro"/>
</dbReference>
<evidence type="ECO:0000256" key="7">
    <source>
        <dbReference type="SAM" id="MobiDB-lite"/>
    </source>
</evidence>
<evidence type="ECO:0000256" key="6">
    <source>
        <dbReference type="ARBA" id="ARBA00023136"/>
    </source>
</evidence>
<evidence type="ECO:0000313" key="9">
    <source>
        <dbReference type="EMBL" id="OGL44408.1"/>
    </source>
</evidence>
<dbReference type="Gene3D" id="2.30.330.10">
    <property type="entry name" value="SpoA-like"/>
    <property type="match status" value="1"/>
</dbReference>
<keyword evidence="3" id="KW-1003">Cell membrane</keyword>
<dbReference type="Pfam" id="PF01052">
    <property type="entry name" value="FliMN_C"/>
    <property type="match status" value="1"/>
</dbReference>
<comment type="similarity">
    <text evidence="2">Belongs to the FliN/MopA/SpaO family.</text>
</comment>
<dbReference type="AlphaFoldDB" id="A0A1F7RTI8"/>
<dbReference type="GO" id="GO:0003774">
    <property type="term" value="F:cytoskeletal motor activity"/>
    <property type="evidence" value="ECO:0007669"/>
    <property type="project" value="InterPro"/>
</dbReference>
<comment type="caution">
    <text evidence="9">The sequence shown here is derived from an EMBL/GenBank/DDBJ whole genome shotgun (WGS) entry which is preliminary data.</text>
</comment>
<dbReference type="PRINTS" id="PR00956">
    <property type="entry name" value="FLGMOTORFLIN"/>
</dbReference>
<dbReference type="PANTHER" id="PTHR43484:SF1">
    <property type="entry name" value="FLAGELLAR MOTOR SWITCH PROTEIN FLIN"/>
    <property type="match status" value="1"/>
</dbReference>
<dbReference type="GO" id="GO:0005886">
    <property type="term" value="C:plasma membrane"/>
    <property type="evidence" value="ECO:0007669"/>
    <property type="project" value="UniProtKB-SubCell"/>
</dbReference>
<protein>
    <recommendedName>
        <fullName evidence="8">Flagellar motor switch protein FliN-like C-terminal domain-containing protein</fullName>
    </recommendedName>
</protein>
<evidence type="ECO:0000256" key="2">
    <source>
        <dbReference type="ARBA" id="ARBA00009226"/>
    </source>
</evidence>
<reference evidence="9 10" key="1">
    <citation type="journal article" date="2016" name="Nat. Commun.">
        <title>Thousands of microbial genomes shed light on interconnected biogeochemical processes in an aquifer system.</title>
        <authorList>
            <person name="Anantharaman K."/>
            <person name="Brown C.T."/>
            <person name="Hug L.A."/>
            <person name="Sharon I."/>
            <person name="Castelle C.J."/>
            <person name="Probst A.J."/>
            <person name="Thomas B.C."/>
            <person name="Singh A."/>
            <person name="Wilkins M.J."/>
            <person name="Karaoz U."/>
            <person name="Brodie E.L."/>
            <person name="Williams K.H."/>
            <person name="Hubbard S.S."/>
            <person name="Banfield J.F."/>
        </authorList>
    </citation>
    <scope>NUCLEOTIDE SEQUENCE [LARGE SCALE GENOMIC DNA]</scope>
</reference>
<dbReference type="SUPFAM" id="SSF101801">
    <property type="entry name" value="Surface presentation of antigens (SPOA)"/>
    <property type="match status" value="1"/>
</dbReference>
<keyword evidence="5" id="KW-0283">Flagellar rotation</keyword>
<feature type="compositionally biased region" description="Basic and acidic residues" evidence="7">
    <location>
        <begin position="1"/>
        <end position="13"/>
    </location>
</feature>
<evidence type="ECO:0000256" key="3">
    <source>
        <dbReference type="ARBA" id="ARBA00022475"/>
    </source>
</evidence>
<dbReference type="InterPro" id="IPR051469">
    <property type="entry name" value="FliN/MopA/SpaO"/>
</dbReference>
<organism evidence="9 10">
    <name type="scientific">Candidatus Schekmanbacteria bacterium RBG_13_48_7</name>
    <dbReference type="NCBI Taxonomy" id="1817878"/>
    <lineage>
        <taxon>Bacteria</taxon>
        <taxon>Candidatus Schekmaniibacteriota</taxon>
    </lineage>
</organism>
<name>A0A1F7RTI8_9BACT</name>
<proteinExistence type="inferred from homology"/>